<organism evidence="2 3">
    <name type="scientific">Halocatena pleomorpha</name>
    <dbReference type="NCBI Taxonomy" id="1785090"/>
    <lineage>
        <taxon>Archaea</taxon>
        <taxon>Methanobacteriati</taxon>
        <taxon>Methanobacteriota</taxon>
        <taxon>Stenosarchaea group</taxon>
        <taxon>Halobacteria</taxon>
        <taxon>Halobacteriales</taxon>
        <taxon>Natronomonadaceae</taxon>
        <taxon>Halocatena</taxon>
    </lineage>
</organism>
<dbReference type="EMBL" id="RRCH01000016">
    <property type="protein sequence ID" value="RRJ31158.1"/>
    <property type="molecule type" value="Genomic_DNA"/>
</dbReference>
<evidence type="ECO:0000256" key="1">
    <source>
        <dbReference type="SAM" id="Phobius"/>
    </source>
</evidence>
<keyword evidence="1" id="KW-1133">Transmembrane helix</keyword>
<keyword evidence="1" id="KW-0472">Membrane</keyword>
<feature type="transmembrane region" description="Helical" evidence="1">
    <location>
        <begin position="55"/>
        <end position="71"/>
    </location>
</feature>
<feature type="transmembrane region" description="Helical" evidence="1">
    <location>
        <begin position="12"/>
        <end position="35"/>
    </location>
</feature>
<keyword evidence="1" id="KW-0812">Transmembrane</keyword>
<name>A0A3P3RDX7_9EURY</name>
<dbReference type="RefSeq" id="WP_124954594.1">
    <property type="nucleotide sequence ID" value="NZ_RRCH01000016.1"/>
</dbReference>
<gene>
    <name evidence="2" type="ORF">EIK79_07955</name>
</gene>
<evidence type="ECO:0000313" key="2">
    <source>
        <dbReference type="EMBL" id="RRJ31158.1"/>
    </source>
</evidence>
<feature type="transmembrane region" description="Helical" evidence="1">
    <location>
        <begin position="121"/>
        <end position="143"/>
    </location>
</feature>
<evidence type="ECO:0000313" key="3">
    <source>
        <dbReference type="Proteomes" id="UP000282322"/>
    </source>
</evidence>
<proteinExistence type="predicted"/>
<dbReference type="Proteomes" id="UP000282322">
    <property type="component" value="Unassembled WGS sequence"/>
</dbReference>
<reference evidence="2 3" key="1">
    <citation type="submission" date="2018-11" db="EMBL/GenBank/DDBJ databases">
        <title>Taxonoimc description of Halomarina strain SPP-AMP-1.</title>
        <authorList>
            <person name="Pal Y."/>
            <person name="Srinivasana K."/>
            <person name="Verma A."/>
            <person name="Kumar P."/>
        </authorList>
    </citation>
    <scope>NUCLEOTIDE SEQUENCE [LARGE SCALE GENOMIC DNA]</scope>
    <source>
        <strain evidence="2 3">SPP-AMP-1</strain>
    </source>
</reference>
<accession>A0A3P3RDX7</accession>
<comment type="caution">
    <text evidence="2">The sequence shown here is derived from an EMBL/GenBank/DDBJ whole genome shotgun (WGS) entry which is preliminary data.</text>
</comment>
<protein>
    <submittedName>
        <fullName evidence="2">Uncharacterized protein</fullName>
    </submittedName>
</protein>
<dbReference type="AlphaFoldDB" id="A0A3P3RDX7"/>
<feature type="transmembrane region" description="Helical" evidence="1">
    <location>
        <begin position="91"/>
        <end position="115"/>
    </location>
</feature>
<keyword evidence="3" id="KW-1185">Reference proteome</keyword>
<sequence>MSDRYAPSQAARLLGGIQWASTALVIGSAAASVYIDYRLGTTPDSTGGTISFTTEMYIVLSLSFALGYLWVRYRMKNKIQEARGFRQRIDYVFLLWLGWPVVYAVLSKVCAVLRVDLTPTPYLTHIVFCLGDIVFSVIVIYWFQVDLASRFLSD</sequence>